<dbReference type="InterPro" id="IPR029058">
    <property type="entry name" value="AB_hydrolase_fold"/>
</dbReference>
<gene>
    <name evidence="3" type="ORF">OL599_03340</name>
</gene>
<comment type="caution">
    <text evidence="3">The sequence shown here is derived from an EMBL/GenBank/DDBJ whole genome shotgun (WGS) entry which is preliminary data.</text>
</comment>
<dbReference type="RefSeq" id="WP_264712182.1">
    <property type="nucleotide sequence ID" value="NZ_JAPDNT010000001.1"/>
</dbReference>
<name>A0AA41YHQ0_9PROT</name>
<evidence type="ECO:0000259" key="2">
    <source>
        <dbReference type="Pfam" id="PF12146"/>
    </source>
</evidence>
<reference evidence="3" key="1">
    <citation type="submission" date="2022-09" db="EMBL/GenBank/DDBJ databases">
        <title>Rhodovastum sp. nov. RN2-1 isolated from soil in Seongnam, South Korea.</title>
        <authorList>
            <person name="Le N.T."/>
        </authorList>
    </citation>
    <scope>NUCLEOTIDE SEQUENCE</scope>
    <source>
        <strain evidence="3">RN2-1</strain>
    </source>
</reference>
<reference evidence="3" key="2">
    <citation type="submission" date="2022-10" db="EMBL/GenBank/DDBJ databases">
        <authorList>
            <person name="Trinh H.N."/>
        </authorList>
    </citation>
    <scope>NUCLEOTIDE SEQUENCE</scope>
    <source>
        <strain evidence="3">RN2-1</strain>
    </source>
</reference>
<feature type="chain" id="PRO_5041469953" evidence="1">
    <location>
        <begin position="32"/>
        <end position="343"/>
    </location>
</feature>
<dbReference type="PROSITE" id="PS51318">
    <property type="entry name" value="TAT"/>
    <property type="match status" value="1"/>
</dbReference>
<dbReference type="Proteomes" id="UP001165679">
    <property type="component" value="Unassembled WGS sequence"/>
</dbReference>
<dbReference type="AlphaFoldDB" id="A0AA41YHQ0"/>
<keyword evidence="4" id="KW-1185">Reference proteome</keyword>
<evidence type="ECO:0000313" key="3">
    <source>
        <dbReference type="EMBL" id="MCW3473601.1"/>
    </source>
</evidence>
<organism evidence="3 4">
    <name type="scientific">Limobrevibacterium gyesilva</name>
    <dbReference type="NCBI Taxonomy" id="2991712"/>
    <lineage>
        <taxon>Bacteria</taxon>
        <taxon>Pseudomonadati</taxon>
        <taxon>Pseudomonadota</taxon>
        <taxon>Alphaproteobacteria</taxon>
        <taxon>Acetobacterales</taxon>
        <taxon>Acetobacteraceae</taxon>
        <taxon>Limobrevibacterium</taxon>
    </lineage>
</organism>
<dbReference type="EMBL" id="JAPDNT010000001">
    <property type="protein sequence ID" value="MCW3473601.1"/>
    <property type="molecule type" value="Genomic_DNA"/>
</dbReference>
<keyword evidence="1" id="KW-0732">Signal</keyword>
<dbReference type="InterPro" id="IPR022742">
    <property type="entry name" value="Hydrolase_4"/>
</dbReference>
<feature type="signal peptide" evidence="1">
    <location>
        <begin position="1"/>
        <end position="31"/>
    </location>
</feature>
<dbReference type="SUPFAM" id="SSF53474">
    <property type="entry name" value="alpha/beta-Hydrolases"/>
    <property type="match status" value="1"/>
</dbReference>
<dbReference type="PANTHER" id="PTHR11614">
    <property type="entry name" value="PHOSPHOLIPASE-RELATED"/>
    <property type="match status" value="1"/>
</dbReference>
<protein>
    <submittedName>
        <fullName evidence="3">Lysophospholipase</fullName>
    </submittedName>
</protein>
<feature type="domain" description="Serine aminopeptidase S33" evidence="2">
    <location>
        <begin position="67"/>
        <end position="306"/>
    </location>
</feature>
<evidence type="ECO:0000313" key="4">
    <source>
        <dbReference type="Proteomes" id="UP001165679"/>
    </source>
</evidence>
<dbReference type="InterPro" id="IPR000073">
    <property type="entry name" value="AB_hydrolase_1"/>
</dbReference>
<dbReference type="InterPro" id="IPR051044">
    <property type="entry name" value="MAG_DAG_Lipase"/>
</dbReference>
<sequence length="343" mass="35947">MLSTSSPRARGPARRALLLGAAAALSGCASAATPPGPAVVPPALHDDAFVMPDGARLPLRAWLPDGKPHAVVLALHGFNDSRDAWEIPGPDFAAAGIAVYAPDQRGFGAAPGRGLWPGVDGLVGDAAAMTALLRQRHPDARLVLMGESMGGAVLMCLATCATPPPVDGYVLVAPAVWGRARMNVFMRSGLWLAATLVPGMEVSRPPPPVRVLASDNRDALIRLSRDPLTIRSTRFDTLRGLVDLMDAALDAAPRFRAPGLFMYGAKDELVPKAATLVTWQALHQEAPTTAPRLGFYPNGWHLLMRDLGRAAPIGDAIAWIGDRSAPLPSGADMAAGSWLAAQA</sequence>
<dbReference type="PRINTS" id="PR00111">
    <property type="entry name" value="ABHYDROLASE"/>
</dbReference>
<proteinExistence type="predicted"/>
<evidence type="ECO:0000256" key="1">
    <source>
        <dbReference type="SAM" id="SignalP"/>
    </source>
</evidence>
<dbReference type="InterPro" id="IPR006311">
    <property type="entry name" value="TAT_signal"/>
</dbReference>
<dbReference type="Gene3D" id="3.40.50.1820">
    <property type="entry name" value="alpha/beta hydrolase"/>
    <property type="match status" value="1"/>
</dbReference>
<dbReference type="Pfam" id="PF12146">
    <property type="entry name" value="Hydrolase_4"/>
    <property type="match status" value="1"/>
</dbReference>
<accession>A0AA41YHQ0</accession>